<proteinExistence type="predicted"/>
<organism evidence="1 2">
    <name type="scientific">Collybiopsis luxurians FD-317 M1</name>
    <dbReference type="NCBI Taxonomy" id="944289"/>
    <lineage>
        <taxon>Eukaryota</taxon>
        <taxon>Fungi</taxon>
        <taxon>Dikarya</taxon>
        <taxon>Basidiomycota</taxon>
        <taxon>Agaricomycotina</taxon>
        <taxon>Agaricomycetes</taxon>
        <taxon>Agaricomycetidae</taxon>
        <taxon>Agaricales</taxon>
        <taxon>Marasmiineae</taxon>
        <taxon>Omphalotaceae</taxon>
        <taxon>Collybiopsis</taxon>
        <taxon>Collybiopsis luxurians</taxon>
    </lineage>
</organism>
<protein>
    <submittedName>
        <fullName evidence="1">Uncharacterized protein</fullName>
    </submittedName>
</protein>
<dbReference type="Proteomes" id="UP000053593">
    <property type="component" value="Unassembled WGS sequence"/>
</dbReference>
<evidence type="ECO:0000313" key="2">
    <source>
        <dbReference type="Proteomes" id="UP000053593"/>
    </source>
</evidence>
<accession>A0A0D0BIK9</accession>
<name>A0A0D0BIK9_9AGAR</name>
<gene>
    <name evidence="1" type="ORF">GYMLUDRAFT_76956</name>
</gene>
<sequence>MIQNDFTKYLRVQTIVGKPPSFTEALQVYSNPVVTARGPPTICLEHLWPQPSPWD</sequence>
<dbReference type="AlphaFoldDB" id="A0A0D0BIK9"/>
<keyword evidence="2" id="KW-1185">Reference proteome</keyword>
<dbReference type="HOGENOM" id="CLU_3032559_0_0_1"/>
<reference evidence="1 2" key="1">
    <citation type="submission" date="2014-04" db="EMBL/GenBank/DDBJ databases">
        <title>Evolutionary Origins and Diversification of the Mycorrhizal Mutualists.</title>
        <authorList>
            <consortium name="DOE Joint Genome Institute"/>
            <consortium name="Mycorrhizal Genomics Consortium"/>
            <person name="Kohler A."/>
            <person name="Kuo A."/>
            <person name="Nagy L.G."/>
            <person name="Floudas D."/>
            <person name="Copeland A."/>
            <person name="Barry K.W."/>
            <person name="Cichocki N."/>
            <person name="Veneault-Fourrey C."/>
            <person name="LaButti K."/>
            <person name="Lindquist E.A."/>
            <person name="Lipzen A."/>
            <person name="Lundell T."/>
            <person name="Morin E."/>
            <person name="Murat C."/>
            <person name="Riley R."/>
            <person name="Ohm R."/>
            <person name="Sun H."/>
            <person name="Tunlid A."/>
            <person name="Henrissat B."/>
            <person name="Grigoriev I.V."/>
            <person name="Hibbett D.S."/>
            <person name="Martin F."/>
        </authorList>
    </citation>
    <scope>NUCLEOTIDE SEQUENCE [LARGE SCALE GENOMIC DNA]</scope>
    <source>
        <strain evidence="1 2">FD-317 M1</strain>
    </source>
</reference>
<dbReference type="EMBL" id="KN834814">
    <property type="protein sequence ID" value="KIK54621.1"/>
    <property type="molecule type" value="Genomic_DNA"/>
</dbReference>
<evidence type="ECO:0000313" key="1">
    <source>
        <dbReference type="EMBL" id="KIK54621.1"/>
    </source>
</evidence>